<dbReference type="InterPro" id="IPR016032">
    <property type="entry name" value="Sig_transdc_resp-reg_C-effctor"/>
</dbReference>
<evidence type="ECO:0000313" key="5">
    <source>
        <dbReference type="Proteomes" id="UP001596150"/>
    </source>
</evidence>
<dbReference type="Pfam" id="PF00486">
    <property type="entry name" value="Trans_reg_C"/>
    <property type="match status" value="1"/>
</dbReference>
<dbReference type="SMART" id="SM00862">
    <property type="entry name" value="Trans_reg_C"/>
    <property type="match status" value="1"/>
</dbReference>
<evidence type="ECO:0000259" key="3">
    <source>
        <dbReference type="PROSITE" id="PS51755"/>
    </source>
</evidence>
<dbReference type="InterPro" id="IPR001867">
    <property type="entry name" value="OmpR/PhoB-type_DNA-bd"/>
</dbReference>
<evidence type="ECO:0000256" key="2">
    <source>
        <dbReference type="PROSITE-ProRule" id="PRU01091"/>
    </source>
</evidence>
<name>A0ABW0PRL2_9HYPH</name>
<dbReference type="InterPro" id="IPR036388">
    <property type="entry name" value="WH-like_DNA-bd_sf"/>
</dbReference>
<dbReference type="RefSeq" id="WP_266343101.1">
    <property type="nucleotide sequence ID" value="NZ_JAPKNH010000002.1"/>
</dbReference>
<evidence type="ECO:0000313" key="4">
    <source>
        <dbReference type="EMBL" id="MFC5515095.1"/>
    </source>
</evidence>
<feature type="domain" description="OmpR/PhoB-type" evidence="3">
    <location>
        <begin position="2"/>
        <end position="102"/>
    </location>
</feature>
<protein>
    <submittedName>
        <fullName evidence="4">Helix-turn-helix domain-containing protein</fullName>
    </submittedName>
</protein>
<dbReference type="EMBL" id="JBHSML010000002">
    <property type="protein sequence ID" value="MFC5515095.1"/>
    <property type="molecule type" value="Genomic_DNA"/>
</dbReference>
<comment type="caution">
    <text evidence="4">The sequence shown here is derived from an EMBL/GenBank/DDBJ whole genome shotgun (WGS) entry which is preliminary data.</text>
</comment>
<dbReference type="Gene3D" id="1.10.10.10">
    <property type="entry name" value="Winged helix-like DNA-binding domain superfamily/Winged helix DNA-binding domain"/>
    <property type="match status" value="1"/>
</dbReference>
<gene>
    <name evidence="4" type="ORF">ACFPP9_04880</name>
</gene>
<evidence type="ECO:0000256" key="1">
    <source>
        <dbReference type="ARBA" id="ARBA00023125"/>
    </source>
</evidence>
<feature type="DNA-binding region" description="OmpR/PhoB-type" evidence="2">
    <location>
        <begin position="2"/>
        <end position="102"/>
    </location>
</feature>
<proteinExistence type="predicted"/>
<accession>A0ABW0PRL2</accession>
<keyword evidence="5" id="KW-1185">Reference proteome</keyword>
<keyword evidence="1 2" id="KW-0238">DNA-binding</keyword>
<reference evidence="5" key="1">
    <citation type="journal article" date="2019" name="Int. J. Syst. Evol. Microbiol.">
        <title>The Global Catalogue of Microorganisms (GCM) 10K type strain sequencing project: providing services to taxonomists for standard genome sequencing and annotation.</title>
        <authorList>
            <consortium name="The Broad Institute Genomics Platform"/>
            <consortium name="The Broad Institute Genome Sequencing Center for Infectious Disease"/>
            <person name="Wu L."/>
            <person name="Ma J."/>
        </authorList>
    </citation>
    <scope>NUCLEOTIDE SEQUENCE [LARGE SCALE GENOMIC DNA]</scope>
    <source>
        <strain evidence="5">KACC 12633</strain>
    </source>
</reference>
<dbReference type="PROSITE" id="PS51755">
    <property type="entry name" value="OMPR_PHOB"/>
    <property type="match status" value="1"/>
</dbReference>
<dbReference type="Proteomes" id="UP001596150">
    <property type="component" value="Unassembled WGS sequence"/>
</dbReference>
<organism evidence="4 5">
    <name type="scientific">Kaistia terrae</name>
    <dbReference type="NCBI Taxonomy" id="537017"/>
    <lineage>
        <taxon>Bacteria</taxon>
        <taxon>Pseudomonadati</taxon>
        <taxon>Pseudomonadota</taxon>
        <taxon>Alphaproteobacteria</taxon>
        <taxon>Hyphomicrobiales</taxon>
        <taxon>Kaistiaceae</taxon>
        <taxon>Kaistia</taxon>
    </lineage>
</organism>
<sequence>MQGGVRYGELTFDPSFLFARHGAEDELKFTRSERALLLAFTRHPRMVMTRNQLLDAIAGTGSDTTDRSIDFLINRLRAKLRDPARAPALIATQYGEGYVWIADPVRSDALIDAFLIIGPVSGLDRLESKTMARRFLSSLQEDLDRRTGVGRTIALAETWRLGAGTGAPAAGVQFSLDVSFYGAGERLHVAAVLRDGPSRQILAAYRLSLDTPDAARVESDVLAGRLQAAIWHQLTLGSLSRAAPTDLPLELRMHDAARMLARSDDSWIAMGEQLAEARAKQPDDPATSLMWGLYLHSRLLLGAASAHLTPEARTGLQDEIETIVFQVLPDIAENPILMLAAAKLLLFTGRGHEVLAEQLAEQAFAASTAFAAAFAILGQIRLAAGAAEQAVDLYDHGLELAEAGSQFEVYLLVLRSAAQLAAGDRDGMEATCERLYRIQPGARLQMALVTARPDATLPPEALLIHAPLDFARAQSLVMYFYYVFARLYRRQEHRENLLRGVIAQMVRRFGPTVVDEEVWRAVPGLVPPTG</sequence>
<dbReference type="CDD" id="cd00383">
    <property type="entry name" value="trans_reg_C"/>
    <property type="match status" value="1"/>
</dbReference>
<dbReference type="SUPFAM" id="SSF46894">
    <property type="entry name" value="C-terminal effector domain of the bipartite response regulators"/>
    <property type="match status" value="1"/>
</dbReference>